<evidence type="ECO:0000259" key="3">
    <source>
        <dbReference type="Pfam" id="PF19289"/>
    </source>
</evidence>
<comment type="similarity">
    <text evidence="1">Belongs to the peptidase U62 family.</text>
</comment>
<dbReference type="Proteomes" id="UP000438914">
    <property type="component" value="Unassembled WGS sequence"/>
</dbReference>
<dbReference type="GO" id="GO:0005829">
    <property type="term" value="C:cytosol"/>
    <property type="evidence" value="ECO:0007669"/>
    <property type="project" value="TreeGrafter"/>
</dbReference>
<keyword evidence="2" id="KW-0732">Signal</keyword>
<dbReference type="RefSeq" id="WP_154533987.1">
    <property type="nucleotide sequence ID" value="NZ_VUNG01000014.1"/>
</dbReference>
<dbReference type="PANTHER" id="PTHR30624">
    <property type="entry name" value="UNCHARACTERIZED PROTEIN TLDD AND PMBA"/>
    <property type="match status" value="1"/>
</dbReference>
<feature type="signal peptide" evidence="2">
    <location>
        <begin position="1"/>
        <end position="32"/>
    </location>
</feature>
<name>A0A7K0KEP8_9BACT</name>
<evidence type="ECO:0000313" key="5">
    <source>
        <dbReference type="Proteomes" id="UP000438914"/>
    </source>
</evidence>
<sequence>MKQHLLFNKATVCRHLVRALLLLCFYPLTASAQQHDKLLTLLRDRLKYNFSQLQKQTVKPYFMSYRVEDNDTRTITSTFGVLNGNNDSHVRSFIPQVRVGSMALDNYKNDNSGGRQQGATLPFDDNATDGITTNFWQATMAAYDGAVEAYEDAKSKAATSAADEDKAPCFSKAPAEQFYEEPLNAAAVKLDDQQWVKRLNTVSAVFKADPTLQNGTAALIYEVNRSYLVNTDGTEVVQNRRTARVIIIAQAMADDGMMLPVLQDFFAFNPDSLPSEERLVAAAQDLLKRVQALKAAPVANPYTGPAILSGPAAGVFFHEIFGHRLEGHRLKKGGETFKNMVGKQVLPTTFNVYCDPTLRHYAGVDMNGSYRYDDEGVKARRVDNVVNGVLRSFLMSRKPIDGFPESNGHGRADLKSDPVSRQSNLIVETTKSYTDAQLRDMLIREAKRQGKPYGYFFRTVTSGYTMTGEGGSINSFNVTPVEVYRVFVNGKPDELVRGVSLIGTPLSMFSHIQAAGDRPAVFTGSCGAESGWVPVTACAPAVFVSQIETQRAQKTDFVPPILQAPIYNNEYQPLTNAIGKDVDNVIFTAMSDDMKRSMDSLQLEGSPKPFYLDMMATRSRGFDITGELGGISLSDQTPWHTYLSTHLLLGNYKSTNELPGQENVLGLNNGEQVDYNDIRRSFWQLNDAAYKQAVVLQAQKMSYLKQNPPSLDLSKLPNLQPMKPSTQIVDDTSGFDIDMPRLEQTAKRLSAVFEHYPKLYHTSVKISGEQMVSYRLTSENVKIKQPHHRVIITAEAYFRDADQVEQSDDYTFAYESTAEIPADDVLEAQVRAFADSCMTLCQAPTMPKYYKGPALYVDGAAMNSLVDNRLISEPSYEEDGDDIGQKIGEPFISNMISIVNRNDLKTYEDQPVYGHTTADADGVTPAPQQILIDHGVLKAKLNGAAPTLFAPATTGSARFFNDPDKPSIGTGFNTMQVQATSTTPEKDMLKLLIKQAKKRNLPFAYIVEMPLRQSATRLYQVDVKTGAMKLMKTDQNMTTSDDELMNILAVSNKEDLFNVINPYTFTIIYPHSFLLNEIELNKATMEVQKEFEIPYPVSE</sequence>
<dbReference type="InterPro" id="IPR045569">
    <property type="entry name" value="Metalloprtase-TldD/E_C"/>
</dbReference>
<dbReference type="AlphaFoldDB" id="A0A7K0KEP8"/>
<feature type="chain" id="PRO_5029547265" evidence="2">
    <location>
        <begin position="33"/>
        <end position="1099"/>
    </location>
</feature>
<accession>A0A7K0KEP8</accession>
<organism evidence="4 5">
    <name type="scientific">Hallella mizrahii</name>
    <dbReference type="NCBI Taxonomy" id="2606637"/>
    <lineage>
        <taxon>Bacteria</taxon>
        <taxon>Pseudomonadati</taxon>
        <taxon>Bacteroidota</taxon>
        <taxon>Bacteroidia</taxon>
        <taxon>Bacteroidales</taxon>
        <taxon>Prevotellaceae</taxon>
        <taxon>Hallella</taxon>
    </lineage>
</organism>
<evidence type="ECO:0000256" key="2">
    <source>
        <dbReference type="SAM" id="SignalP"/>
    </source>
</evidence>
<dbReference type="GO" id="GO:0006508">
    <property type="term" value="P:proteolysis"/>
    <property type="evidence" value="ECO:0007669"/>
    <property type="project" value="InterPro"/>
</dbReference>
<evidence type="ECO:0000256" key="1">
    <source>
        <dbReference type="ARBA" id="ARBA00005836"/>
    </source>
</evidence>
<dbReference type="InterPro" id="IPR036059">
    <property type="entry name" value="TldD/PmbA_sf"/>
</dbReference>
<dbReference type="PANTHER" id="PTHR30624:SF0">
    <property type="entry name" value="METALLOPROTEASE SLR0863"/>
    <property type="match status" value="1"/>
</dbReference>
<dbReference type="Pfam" id="PF19289">
    <property type="entry name" value="PmbA_TldD_3rd"/>
    <property type="match status" value="1"/>
</dbReference>
<comment type="caution">
    <text evidence="4">The sequence shown here is derived from an EMBL/GenBank/DDBJ whole genome shotgun (WGS) entry which is preliminary data.</text>
</comment>
<keyword evidence="5" id="KW-1185">Reference proteome</keyword>
<proteinExistence type="inferred from homology"/>
<dbReference type="GO" id="GO:0008237">
    <property type="term" value="F:metallopeptidase activity"/>
    <property type="evidence" value="ECO:0007669"/>
    <property type="project" value="InterPro"/>
</dbReference>
<dbReference type="InterPro" id="IPR051463">
    <property type="entry name" value="Peptidase_U62_metallo"/>
</dbReference>
<dbReference type="EMBL" id="VUNG01000014">
    <property type="protein sequence ID" value="MST84401.1"/>
    <property type="molecule type" value="Genomic_DNA"/>
</dbReference>
<gene>
    <name evidence="4" type="ORF">FYJ73_06920</name>
</gene>
<feature type="domain" description="Metalloprotease TldD/E C-terminal" evidence="3">
    <location>
        <begin position="305"/>
        <end position="548"/>
    </location>
</feature>
<evidence type="ECO:0000313" key="4">
    <source>
        <dbReference type="EMBL" id="MST84401.1"/>
    </source>
</evidence>
<dbReference type="SUPFAM" id="SSF111283">
    <property type="entry name" value="Putative modulator of DNA gyrase, PmbA/TldD"/>
    <property type="match status" value="2"/>
</dbReference>
<protein>
    <submittedName>
        <fullName evidence="4">TldD/PmbA family protein</fullName>
    </submittedName>
</protein>
<reference evidence="4 5" key="1">
    <citation type="submission" date="2019-08" db="EMBL/GenBank/DDBJ databases">
        <title>In-depth cultivation of the pig gut microbiome towards novel bacterial diversity and tailored functional studies.</title>
        <authorList>
            <person name="Wylensek D."/>
            <person name="Hitch T.C.A."/>
            <person name="Clavel T."/>
        </authorList>
    </citation>
    <scope>NUCLEOTIDE SEQUENCE [LARGE SCALE GENOMIC DNA]</scope>
    <source>
        <strain evidence="4 5">LKV-178-WT-2A</strain>
    </source>
</reference>